<dbReference type="AlphaFoldDB" id="A0A164RTC9"/>
<evidence type="ECO:0000256" key="2">
    <source>
        <dbReference type="SAM" id="SignalP"/>
    </source>
</evidence>
<feature type="chain" id="PRO_5007852930" evidence="2">
    <location>
        <begin position="19"/>
        <end position="353"/>
    </location>
</feature>
<feature type="region of interest" description="Disordered" evidence="1">
    <location>
        <begin position="325"/>
        <end position="353"/>
    </location>
</feature>
<keyword evidence="4" id="KW-1185">Reference proteome</keyword>
<dbReference type="Proteomes" id="UP000076722">
    <property type="component" value="Unassembled WGS sequence"/>
</dbReference>
<gene>
    <name evidence="3" type="ORF">SISNIDRAFT_468111</name>
</gene>
<feature type="compositionally biased region" description="Basic residues" evidence="1">
    <location>
        <begin position="328"/>
        <end position="341"/>
    </location>
</feature>
<evidence type="ECO:0000256" key="1">
    <source>
        <dbReference type="SAM" id="MobiDB-lite"/>
    </source>
</evidence>
<dbReference type="EMBL" id="KV419418">
    <property type="protein sequence ID" value="KZS90865.1"/>
    <property type="molecule type" value="Genomic_DNA"/>
</dbReference>
<evidence type="ECO:0000313" key="4">
    <source>
        <dbReference type="Proteomes" id="UP000076722"/>
    </source>
</evidence>
<name>A0A164RTC9_9AGAM</name>
<reference evidence="3 4" key="1">
    <citation type="journal article" date="2016" name="Mol. Biol. Evol.">
        <title>Comparative Genomics of Early-Diverging Mushroom-Forming Fungi Provides Insights into the Origins of Lignocellulose Decay Capabilities.</title>
        <authorList>
            <person name="Nagy L.G."/>
            <person name="Riley R."/>
            <person name="Tritt A."/>
            <person name="Adam C."/>
            <person name="Daum C."/>
            <person name="Floudas D."/>
            <person name="Sun H."/>
            <person name="Yadav J.S."/>
            <person name="Pangilinan J."/>
            <person name="Larsson K.H."/>
            <person name="Matsuura K."/>
            <person name="Barry K."/>
            <person name="Labutti K."/>
            <person name="Kuo R."/>
            <person name="Ohm R.A."/>
            <person name="Bhattacharya S.S."/>
            <person name="Shirouzu T."/>
            <person name="Yoshinaga Y."/>
            <person name="Martin F.M."/>
            <person name="Grigoriev I.V."/>
            <person name="Hibbett D.S."/>
        </authorList>
    </citation>
    <scope>NUCLEOTIDE SEQUENCE [LARGE SCALE GENOMIC DNA]</scope>
    <source>
        <strain evidence="3 4">HHB9708</strain>
    </source>
</reference>
<evidence type="ECO:0000313" key="3">
    <source>
        <dbReference type="EMBL" id="KZS90865.1"/>
    </source>
</evidence>
<protein>
    <submittedName>
        <fullName evidence="3">Uncharacterized protein</fullName>
    </submittedName>
</protein>
<feature type="compositionally biased region" description="Basic and acidic residues" evidence="1">
    <location>
        <begin position="342"/>
        <end position="353"/>
    </location>
</feature>
<organism evidence="3 4">
    <name type="scientific">Sistotremastrum niveocremeum HHB9708</name>
    <dbReference type="NCBI Taxonomy" id="1314777"/>
    <lineage>
        <taxon>Eukaryota</taxon>
        <taxon>Fungi</taxon>
        <taxon>Dikarya</taxon>
        <taxon>Basidiomycota</taxon>
        <taxon>Agaricomycotina</taxon>
        <taxon>Agaricomycetes</taxon>
        <taxon>Sistotremastrales</taxon>
        <taxon>Sistotremastraceae</taxon>
        <taxon>Sertulicium</taxon>
        <taxon>Sertulicium niveocremeum</taxon>
    </lineage>
</organism>
<feature type="signal peptide" evidence="2">
    <location>
        <begin position="1"/>
        <end position="18"/>
    </location>
</feature>
<accession>A0A164RTC9</accession>
<keyword evidence="2" id="KW-0732">Signal</keyword>
<sequence length="353" mass="39267">MSVIPWVIHAMWMGHVQQLSLSVACRLTVGRRSVRDGGTVLYSSKVEAQPLTGKSSLSSSRLLGYFDDCPWLLGFESWHPGSKTKKQNLKPTIGSLRLRWHTSFLAITKGKAFPSACDMHEFSLVSHTNIIFGTRSDSMNGLEPQGLKALSEKMLNPKSVQIASKISLGAEKHIQTHTHVDTRTGTEHLGPDPSWRGNLLLGVSMVVNIFGLEFVSFILEPLSHQVTGSVTPPPSTSVSPSWPSPQCQYDDAIYADSLLLTLSPSHGNRDGVSRYRVDRIRRRKRIEREVRIQSIPKSYTDQVIGPLSILGSNSNNTDVINLNLNSHPLHHPANRHRRKSKTGRDQIDFTRQG</sequence>
<proteinExistence type="predicted"/>